<evidence type="ECO:0000313" key="4">
    <source>
        <dbReference type="Proteomes" id="UP001231189"/>
    </source>
</evidence>
<dbReference type="PANTHER" id="PTHR47481:SF41">
    <property type="entry name" value="COPIA-LIKE POLYPROTEIN_RETROTRANSPOSON"/>
    <property type="match status" value="1"/>
</dbReference>
<feature type="region of interest" description="Disordered" evidence="1">
    <location>
        <begin position="364"/>
        <end position="387"/>
    </location>
</feature>
<evidence type="ECO:0000256" key="2">
    <source>
        <dbReference type="SAM" id="Phobius"/>
    </source>
</evidence>
<dbReference type="EMBL" id="JAUUTY010000007">
    <property type="protein sequence ID" value="KAK1608415.1"/>
    <property type="molecule type" value="Genomic_DNA"/>
</dbReference>
<feature type="compositionally biased region" description="Gly residues" evidence="1">
    <location>
        <begin position="399"/>
        <end position="412"/>
    </location>
</feature>
<keyword evidence="2" id="KW-1133">Transmembrane helix</keyword>
<proteinExistence type="predicted"/>
<organism evidence="3 4">
    <name type="scientific">Lolium multiflorum</name>
    <name type="common">Italian ryegrass</name>
    <name type="synonym">Lolium perenne subsp. multiflorum</name>
    <dbReference type="NCBI Taxonomy" id="4521"/>
    <lineage>
        <taxon>Eukaryota</taxon>
        <taxon>Viridiplantae</taxon>
        <taxon>Streptophyta</taxon>
        <taxon>Embryophyta</taxon>
        <taxon>Tracheophyta</taxon>
        <taxon>Spermatophyta</taxon>
        <taxon>Magnoliopsida</taxon>
        <taxon>Liliopsida</taxon>
        <taxon>Poales</taxon>
        <taxon>Poaceae</taxon>
        <taxon>BOP clade</taxon>
        <taxon>Pooideae</taxon>
        <taxon>Poodae</taxon>
        <taxon>Poeae</taxon>
        <taxon>Poeae Chloroplast Group 2 (Poeae type)</taxon>
        <taxon>Loliodinae</taxon>
        <taxon>Loliinae</taxon>
        <taxon>Lolium</taxon>
    </lineage>
</organism>
<keyword evidence="2" id="KW-0812">Transmembrane</keyword>
<keyword evidence="2" id="KW-0472">Membrane</keyword>
<evidence type="ECO:0000313" key="3">
    <source>
        <dbReference type="EMBL" id="KAK1608415.1"/>
    </source>
</evidence>
<dbReference type="Pfam" id="PF14223">
    <property type="entry name" value="Retrotran_gag_2"/>
    <property type="match status" value="1"/>
</dbReference>
<dbReference type="Proteomes" id="UP001231189">
    <property type="component" value="Unassembled WGS sequence"/>
</dbReference>
<dbReference type="PANTHER" id="PTHR47481">
    <property type="match status" value="1"/>
</dbReference>
<feature type="compositionally biased region" description="Gly residues" evidence="1">
    <location>
        <begin position="377"/>
        <end position="387"/>
    </location>
</feature>
<evidence type="ECO:0000256" key="1">
    <source>
        <dbReference type="SAM" id="MobiDB-lite"/>
    </source>
</evidence>
<gene>
    <name evidence="3" type="ORF">QYE76_032088</name>
</gene>
<protein>
    <submittedName>
        <fullName evidence="3">Uncharacterized protein</fullName>
    </submittedName>
</protein>
<name>A0AAD8QSU5_LOLMU</name>
<accession>A0AAD8QSU5</accession>
<sequence>MRRAPPLPTARDDQMPLLVRRVVAFPSQLLLLEGEFDATANPRIVILLAGTAIVMQLLLRLERLDDRPLLRRLLLRVWPVVVGPVKVVVILILLLLLLLLLLHLHRRRQRLCLPGCRFRCHRLLPRKEAGAARYGCCARQGQRHRHRQAALDRGKDRHHQASLDRGKDVIVPDCIPTQAINVASIRTHVPIVLSLVDSNYGLWRELFLTTLGKYELDSHVVGGTSGAINSTWTREDFTIKSWLYVSISIKLLTMVASSSSSAATIWSALENLFRDDKKARAIHLEAEFHAFPQGGLSISEYCTQLKSLADALADVDQPVTDDTLVLTLLNDLNDDYSSLRSFILFQMPLPSFLQVRSSLILGEKTKKKKSSTTNCAPGGGNHGGSDGRGYCNNGGGRGHGSNRGRGCQGGGNNNNYQGDGNGGGRYQQQPWNAPNPLVVYFQAWSPWSSPWRPSSGLGVLGARPPQ</sequence>
<feature type="transmembrane region" description="Helical" evidence="2">
    <location>
        <begin position="73"/>
        <end position="102"/>
    </location>
</feature>
<feature type="region of interest" description="Disordered" evidence="1">
    <location>
        <begin position="399"/>
        <end position="429"/>
    </location>
</feature>
<comment type="caution">
    <text evidence="3">The sequence shown here is derived from an EMBL/GenBank/DDBJ whole genome shotgun (WGS) entry which is preliminary data.</text>
</comment>
<feature type="transmembrane region" description="Helical" evidence="2">
    <location>
        <begin position="44"/>
        <end position="61"/>
    </location>
</feature>
<reference evidence="3" key="1">
    <citation type="submission" date="2023-07" db="EMBL/GenBank/DDBJ databases">
        <title>A chromosome-level genome assembly of Lolium multiflorum.</title>
        <authorList>
            <person name="Chen Y."/>
            <person name="Copetti D."/>
            <person name="Kolliker R."/>
            <person name="Studer B."/>
        </authorList>
    </citation>
    <scope>NUCLEOTIDE SEQUENCE</scope>
    <source>
        <strain evidence="3">02402/16</strain>
        <tissue evidence="3">Leaf</tissue>
    </source>
</reference>
<keyword evidence="4" id="KW-1185">Reference proteome</keyword>
<dbReference type="AlphaFoldDB" id="A0AAD8QSU5"/>